<dbReference type="Pfam" id="PF24883">
    <property type="entry name" value="NPHP3_N"/>
    <property type="match status" value="1"/>
</dbReference>
<feature type="repeat" description="ANK" evidence="2">
    <location>
        <begin position="1157"/>
        <end position="1186"/>
    </location>
</feature>
<dbReference type="PANTHER" id="PTHR46082">
    <property type="entry name" value="ATP/GTP-BINDING PROTEIN-RELATED"/>
    <property type="match status" value="1"/>
</dbReference>
<feature type="domain" description="GPI inositol-deacylase winged helix" evidence="3">
    <location>
        <begin position="672"/>
        <end position="769"/>
    </location>
</feature>
<feature type="repeat" description="ANK" evidence="2">
    <location>
        <begin position="879"/>
        <end position="907"/>
    </location>
</feature>
<dbReference type="AlphaFoldDB" id="A0AAJ0G762"/>
<dbReference type="SUPFAM" id="SSF48403">
    <property type="entry name" value="Ankyrin repeat"/>
    <property type="match status" value="1"/>
</dbReference>
<dbReference type="GO" id="GO:0003824">
    <property type="term" value="F:catalytic activity"/>
    <property type="evidence" value="ECO:0007669"/>
    <property type="project" value="InterPro"/>
</dbReference>
<dbReference type="Proteomes" id="UP001271007">
    <property type="component" value="Unassembled WGS sequence"/>
</dbReference>
<dbReference type="Gene3D" id="3.40.50.300">
    <property type="entry name" value="P-loop containing nucleotide triphosphate hydrolases"/>
    <property type="match status" value="1"/>
</dbReference>
<dbReference type="InterPro" id="IPR053137">
    <property type="entry name" value="NLR-like"/>
</dbReference>
<dbReference type="Pfam" id="PF22939">
    <property type="entry name" value="WHD_GPIID"/>
    <property type="match status" value="1"/>
</dbReference>
<proteinExistence type="predicted"/>
<dbReference type="Gene3D" id="1.25.40.20">
    <property type="entry name" value="Ankyrin repeat-containing domain"/>
    <property type="match status" value="3"/>
</dbReference>
<feature type="repeat" description="ANK" evidence="2">
    <location>
        <begin position="992"/>
        <end position="1024"/>
    </location>
</feature>
<dbReference type="InterPro" id="IPR056884">
    <property type="entry name" value="NPHP3-like_N"/>
</dbReference>
<keyword evidence="1" id="KW-0677">Repeat</keyword>
<dbReference type="PROSITE" id="PS50297">
    <property type="entry name" value="ANK_REP_REGION"/>
    <property type="match status" value="7"/>
</dbReference>
<feature type="repeat" description="ANK" evidence="2">
    <location>
        <begin position="908"/>
        <end position="940"/>
    </location>
</feature>
<dbReference type="GO" id="GO:0009116">
    <property type="term" value="P:nucleoside metabolic process"/>
    <property type="evidence" value="ECO:0007669"/>
    <property type="project" value="InterPro"/>
</dbReference>
<evidence type="ECO:0000259" key="3">
    <source>
        <dbReference type="Pfam" id="PF22939"/>
    </source>
</evidence>
<evidence type="ECO:0000259" key="4">
    <source>
        <dbReference type="Pfam" id="PF24883"/>
    </source>
</evidence>
<dbReference type="EMBL" id="JAWDJX010000088">
    <property type="protein sequence ID" value="KAK3046544.1"/>
    <property type="molecule type" value="Genomic_DNA"/>
</dbReference>
<feature type="repeat" description="ANK" evidence="2">
    <location>
        <begin position="1058"/>
        <end position="1090"/>
    </location>
</feature>
<dbReference type="SMART" id="SM00248">
    <property type="entry name" value="ANK"/>
    <property type="match status" value="9"/>
</dbReference>
<sequence length="1186" mass="130677">MSASAPTAPDSCRAYTVAWIAALSHERAAAEAMLDVKHKKPPADFRKNASDPNTYTWGTVEGHHVVIAALPVGEYGTNATATIAQGLRSSLPHIRIGLLVGIGAGVPGEQLGRDGRAMLQQDIRLGDVAVSVPQSTSGGVVQVDLVKAKTISGKDILERKGHLDSPPMAIRTALSKLQAEHELDDSRIPEFLEQAFQKHPKMKAKYAHPGMKAEQQQIEPKVDIYNAQDGREITREARAIPEIHYGVIASSNTLEKSSSYRREVLARLEEEHIAPICFEMEAAGLMNSFPCLVIRGICDYADEHKNDDWQRYAAATAAAFAKELLSYMDREEVDQAAMIGDLLKDIQDISENVNNVQSGVQELQHHVQCTELDRWLSAPDLSTNYIKALKQRHDGTGNWLLDGKDLSDWMESQHSFLWLYGIPGCGKTILSTSVIERLQQLSQSSDSHSIVIYFYFDFNDTAKQTVDSMVRSLIAQSSYQSKDNGHLNRLFERCGNGKTQPNTDALLATLQGMLQACGQVRVMLDALDECTTRKELLQWLEGLVAPRAGSIQLIATSRREQEIELGITKWANPTEIVSIQEGLVNDDISAYVKARIEDPNGDLKRWRSRPDVQSEIERRLMEKSQGMFRWAACQLDALEDCLDLPSLRLSLSSLPASLYETYDRILVGIPKQRKHHAIRILQFLTYSERPLRLEEAIDAIAVPLEQHARFDQRDRMPDASEVARVCSSLVTIVRISSSDKDSDQDEEHLQLAHFSVKEYLISGQIEENFRRSLHDTAARSAIAKVSLIYLLSLDHGLDDASQCKIQFPLSKYSARHWIENAALAKESDEDLQELILELFTSQKEAYHTWLNLYDPDCPWKKDDLLERNLRLRVGFFPHPLYYASSQGLFASVQSLLQHGADVNDRGGHYGNALQAASYRGDERVVRLLLDEGAEVNADGGKYGNALQAASYGGNERVVQLLLDEGAEVNAEGEEYDNALGGQYGNALQAASYGGNERVAASIEGHEGVVRLLLNKGADVNAEAETYSNALQAASEGGHETVVRLLLDEGADVNAQGDQQGSALQAACYEGNERVVRLLLDKGAEVNAQGTYYGNALEAASEFGHETVVRLLLDKGADINAQGRDNSYALHAASRGGHETVVRLLLDKGADVNAQGGEYSNALQAASRGGHKTVVRLLLENGAGVNA</sequence>
<dbReference type="Pfam" id="PF12796">
    <property type="entry name" value="Ank_2"/>
    <property type="match status" value="2"/>
</dbReference>
<feature type="repeat" description="ANK" evidence="2">
    <location>
        <begin position="941"/>
        <end position="973"/>
    </location>
</feature>
<dbReference type="InterPro" id="IPR035994">
    <property type="entry name" value="Nucleoside_phosphorylase_sf"/>
</dbReference>
<feature type="repeat" description="ANK" evidence="2">
    <location>
        <begin position="1091"/>
        <end position="1123"/>
    </location>
</feature>
<accession>A0AAJ0G762</accession>
<feature type="repeat" description="ANK" evidence="2">
    <location>
        <begin position="1025"/>
        <end position="1057"/>
    </location>
</feature>
<evidence type="ECO:0000256" key="1">
    <source>
        <dbReference type="ARBA" id="ARBA00022737"/>
    </source>
</evidence>
<dbReference type="InterPro" id="IPR054471">
    <property type="entry name" value="GPIID_WHD"/>
</dbReference>
<gene>
    <name evidence="5" type="ORF">LTR09_011999</name>
</gene>
<dbReference type="Pfam" id="PF13637">
    <property type="entry name" value="Ank_4"/>
    <property type="match status" value="1"/>
</dbReference>
<protein>
    <recommendedName>
        <fullName evidence="7">NACHT domain-containing protein</fullName>
    </recommendedName>
</protein>
<dbReference type="PANTHER" id="PTHR46082:SF11">
    <property type="entry name" value="AAA+ ATPASE DOMAIN-CONTAINING PROTEIN-RELATED"/>
    <property type="match status" value="1"/>
</dbReference>
<dbReference type="Gene3D" id="3.40.50.1580">
    <property type="entry name" value="Nucleoside phosphorylase domain"/>
    <property type="match status" value="1"/>
</dbReference>
<keyword evidence="6" id="KW-1185">Reference proteome</keyword>
<reference evidence="5" key="1">
    <citation type="submission" date="2023-04" db="EMBL/GenBank/DDBJ databases">
        <title>Black Yeasts Isolated from many extreme environments.</title>
        <authorList>
            <person name="Coleine C."/>
            <person name="Stajich J.E."/>
            <person name="Selbmann L."/>
        </authorList>
    </citation>
    <scope>NUCLEOTIDE SEQUENCE</scope>
    <source>
        <strain evidence="5">CCFEE 5312</strain>
    </source>
</reference>
<dbReference type="InterPro" id="IPR002110">
    <property type="entry name" value="Ankyrin_rpt"/>
</dbReference>
<organism evidence="5 6">
    <name type="scientific">Extremus antarcticus</name>
    <dbReference type="NCBI Taxonomy" id="702011"/>
    <lineage>
        <taxon>Eukaryota</taxon>
        <taxon>Fungi</taxon>
        <taxon>Dikarya</taxon>
        <taxon>Ascomycota</taxon>
        <taxon>Pezizomycotina</taxon>
        <taxon>Dothideomycetes</taxon>
        <taxon>Dothideomycetidae</taxon>
        <taxon>Mycosphaerellales</taxon>
        <taxon>Extremaceae</taxon>
        <taxon>Extremus</taxon>
    </lineage>
</organism>
<dbReference type="SUPFAM" id="SSF53167">
    <property type="entry name" value="Purine and uridine phosphorylases"/>
    <property type="match status" value="1"/>
</dbReference>
<dbReference type="PROSITE" id="PS50088">
    <property type="entry name" value="ANK_REPEAT"/>
    <property type="match status" value="9"/>
</dbReference>
<evidence type="ECO:0000256" key="2">
    <source>
        <dbReference type="PROSITE-ProRule" id="PRU00023"/>
    </source>
</evidence>
<dbReference type="InterPro" id="IPR027417">
    <property type="entry name" value="P-loop_NTPase"/>
</dbReference>
<comment type="caution">
    <text evidence="5">The sequence shown here is derived from an EMBL/GenBank/DDBJ whole genome shotgun (WGS) entry which is preliminary data.</text>
</comment>
<dbReference type="Pfam" id="PF00023">
    <property type="entry name" value="Ank"/>
    <property type="match status" value="1"/>
</dbReference>
<keyword evidence="2" id="KW-0040">ANK repeat</keyword>
<evidence type="ECO:0000313" key="5">
    <source>
        <dbReference type="EMBL" id="KAK3046544.1"/>
    </source>
</evidence>
<dbReference type="SUPFAM" id="SSF52540">
    <property type="entry name" value="P-loop containing nucleoside triphosphate hydrolases"/>
    <property type="match status" value="1"/>
</dbReference>
<dbReference type="InterPro" id="IPR036770">
    <property type="entry name" value="Ankyrin_rpt-contain_sf"/>
</dbReference>
<feature type="domain" description="Nephrocystin 3-like N-terminal" evidence="4">
    <location>
        <begin position="395"/>
        <end position="558"/>
    </location>
</feature>
<name>A0AAJ0G762_9PEZI</name>
<evidence type="ECO:0000313" key="6">
    <source>
        <dbReference type="Proteomes" id="UP001271007"/>
    </source>
</evidence>
<feature type="repeat" description="ANK" evidence="2">
    <location>
        <begin position="1124"/>
        <end position="1156"/>
    </location>
</feature>
<evidence type="ECO:0008006" key="7">
    <source>
        <dbReference type="Google" id="ProtNLM"/>
    </source>
</evidence>